<dbReference type="RefSeq" id="WP_114280377.1">
    <property type="nucleotide sequence ID" value="NZ_QPJY01000007.1"/>
</dbReference>
<comment type="similarity">
    <text evidence="5">Belongs to the alanine racemase family.</text>
</comment>
<dbReference type="InterPro" id="IPR011079">
    <property type="entry name" value="Ala_racemase_C"/>
</dbReference>
<dbReference type="PRINTS" id="PR00992">
    <property type="entry name" value="ALARACEMASE"/>
</dbReference>
<evidence type="ECO:0000256" key="1">
    <source>
        <dbReference type="ARBA" id="ARBA00000316"/>
    </source>
</evidence>
<dbReference type="SMART" id="SM01005">
    <property type="entry name" value="Ala_racemase_C"/>
    <property type="match status" value="1"/>
</dbReference>
<dbReference type="PROSITE" id="PS00395">
    <property type="entry name" value="ALANINE_RACEMASE"/>
    <property type="match status" value="1"/>
</dbReference>
<dbReference type="Gene3D" id="2.40.37.10">
    <property type="entry name" value="Lyase, Ornithine Decarboxylase, Chain A, domain 1"/>
    <property type="match status" value="1"/>
</dbReference>
<dbReference type="AlphaFoldDB" id="A0A369C5T6"/>
<proteinExistence type="inferred from homology"/>
<feature type="active site" description="Proton acceptor; specific for D-alanine" evidence="5">
    <location>
        <position position="39"/>
    </location>
</feature>
<comment type="function">
    <text evidence="5">Catalyzes the interconversion of L-alanine and D-alanine. May also act on other amino acids.</text>
</comment>
<evidence type="ECO:0000256" key="5">
    <source>
        <dbReference type="HAMAP-Rule" id="MF_01201"/>
    </source>
</evidence>
<name>A0A369C5T6_9GAMM</name>
<dbReference type="InterPro" id="IPR001608">
    <property type="entry name" value="Ala_racemase_N"/>
</dbReference>
<dbReference type="Pfam" id="PF00842">
    <property type="entry name" value="Ala_racemase_C"/>
    <property type="match status" value="1"/>
</dbReference>
<comment type="caution">
    <text evidence="9">The sequence shown here is derived from an EMBL/GenBank/DDBJ whole genome shotgun (WGS) entry which is preliminary data.</text>
</comment>
<dbReference type="GO" id="GO:0030170">
    <property type="term" value="F:pyridoxal phosphate binding"/>
    <property type="evidence" value="ECO:0007669"/>
    <property type="project" value="UniProtKB-UniRule"/>
</dbReference>
<reference evidence="9 10" key="1">
    <citation type="submission" date="2018-07" db="EMBL/GenBank/DDBJ databases">
        <title>Genomic Encyclopedia of Type Strains, Phase IV (KMG-IV): sequencing the most valuable type-strain genomes for metagenomic binning, comparative biology and taxonomic classification.</title>
        <authorList>
            <person name="Goeker M."/>
        </authorList>
    </citation>
    <scope>NUCLEOTIDE SEQUENCE [LARGE SCALE GENOMIC DNA]</scope>
    <source>
        <strain evidence="9 10">DSM 26407</strain>
    </source>
</reference>
<dbReference type="Gene3D" id="3.20.20.10">
    <property type="entry name" value="Alanine racemase"/>
    <property type="match status" value="1"/>
</dbReference>
<dbReference type="InterPro" id="IPR020622">
    <property type="entry name" value="Ala_racemase_pyridoxalP-BS"/>
</dbReference>
<comment type="catalytic activity">
    <reaction evidence="1 5">
        <text>L-alanine = D-alanine</text>
        <dbReference type="Rhea" id="RHEA:20249"/>
        <dbReference type="ChEBI" id="CHEBI:57416"/>
        <dbReference type="ChEBI" id="CHEBI:57972"/>
        <dbReference type="EC" id="5.1.1.1"/>
    </reaction>
</comment>
<evidence type="ECO:0000256" key="7">
    <source>
        <dbReference type="PIRSR" id="PIRSR600821-52"/>
    </source>
</evidence>
<gene>
    <name evidence="9" type="ORF">DFQ59_107197</name>
</gene>
<dbReference type="FunFam" id="3.20.20.10:FF:000002">
    <property type="entry name" value="Alanine racemase"/>
    <property type="match status" value="1"/>
</dbReference>
<comment type="cofactor">
    <cofactor evidence="2 5 6">
        <name>pyridoxal 5'-phosphate</name>
        <dbReference type="ChEBI" id="CHEBI:597326"/>
    </cofactor>
</comment>
<sequence>MNTSAAHLTRATIHLDRLTRNLRLLQAEAGAAEVWPVIKANAYGHGAVAIARHLAGLGCRTLCVAHADEARVLREAGIEATLLVLSATLPEQAGALVAARVEPAVCTLETAAALDRAARQAGTVVPVHLKVDTGMGRTGIRPEAVEAFLAVCRDLSAIRVRGVMSHFPRADETDKDYSLAQVERFRGVVAIARRHGVEVAHLANSAGVLDLPGSHLDAVRPGIALYGLRPSAEIANPRVNDLLPVLEWKSRITFLKEVPADAGLSYGHTFRTARPTLVATIPAGYGDGLSRRLSSNLEVLVGGVRCPLVGRVTMDMSLVDVTALRGRVALGDEVVLIGRQGGEVVSADAMAERLGTINYEVVTCIGARVPRVVAPPAASSAADALD</sequence>
<evidence type="ECO:0000256" key="2">
    <source>
        <dbReference type="ARBA" id="ARBA00001933"/>
    </source>
</evidence>
<feature type="binding site" evidence="5 7">
    <location>
        <position position="314"/>
    </location>
    <ligand>
        <name>substrate</name>
    </ligand>
</feature>
<evidence type="ECO:0000313" key="9">
    <source>
        <dbReference type="EMBL" id="RCX28448.1"/>
    </source>
</evidence>
<dbReference type="OrthoDB" id="9813814at2"/>
<dbReference type="InterPro" id="IPR029066">
    <property type="entry name" value="PLP-binding_barrel"/>
</dbReference>
<dbReference type="GO" id="GO:0005829">
    <property type="term" value="C:cytosol"/>
    <property type="evidence" value="ECO:0007669"/>
    <property type="project" value="TreeGrafter"/>
</dbReference>
<dbReference type="PANTHER" id="PTHR30511:SF0">
    <property type="entry name" value="ALANINE RACEMASE, CATABOLIC-RELATED"/>
    <property type="match status" value="1"/>
</dbReference>
<feature type="binding site" evidence="5 7">
    <location>
        <position position="137"/>
    </location>
    <ligand>
        <name>substrate</name>
    </ligand>
</feature>
<dbReference type="HAMAP" id="MF_01201">
    <property type="entry name" value="Ala_racemase"/>
    <property type="match status" value="1"/>
</dbReference>
<evidence type="ECO:0000256" key="3">
    <source>
        <dbReference type="ARBA" id="ARBA00022898"/>
    </source>
</evidence>
<dbReference type="Proteomes" id="UP000252707">
    <property type="component" value="Unassembled WGS sequence"/>
</dbReference>
<keyword evidence="10" id="KW-1185">Reference proteome</keyword>
<dbReference type="GO" id="GO:0009252">
    <property type="term" value="P:peptidoglycan biosynthetic process"/>
    <property type="evidence" value="ECO:0007669"/>
    <property type="project" value="TreeGrafter"/>
</dbReference>
<dbReference type="InterPro" id="IPR009006">
    <property type="entry name" value="Ala_racemase/Decarboxylase_C"/>
</dbReference>
<protein>
    <recommendedName>
        <fullName evidence="5">Alanine racemase</fullName>
        <ecNumber evidence="5">5.1.1.1</ecNumber>
    </recommendedName>
</protein>
<feature type="active site" description="Proton acceptor; specific for L-alanine" evidence="5">
    <location>
        <position position="266"/>
    </location>
</feature>
<dbReference type="EMBL" id="QPJY01000007">
    <property type="protein sequence ID" value="RCX28448.1"/>
    <property type="molecule type" value="Genomic_DNA"/>
</dbReference>
<keyword evidence="3 5" id="KW-0663">Pyridoxal phosphate</keyword>
<dbReference type="NCBIfam" id="TIGR00492">
    <property type="entry name" value="alr"/>
    <property type="match status" value="1"/>
</dbReference>
<dbReference type="CDD" id="cd00430">
    <property type="entry name" value="PLPDE_III_AR"/>
    <property type="match status" value="1"/>
</dbReference>
<evidence type="ECO:0000259" key="8">
    <source>
        <dbReference type="SMART" id="SM01005"/>
    </source>
</evidence>
<evidence type="ECO:0000256" key="6">
    <source>
        <dbReference type="PIRSR" id="PIRSR600821-50"/>
    </source>
</evidence>
<dbReference type="SUPFAM" id="SSF50621">
    <property type="entry name" value="Alanine racemase C-terminal domain-like"/>
    <property type="match status" value="1"/>
</dbReference>
<dbReference type="UniPathway" id="UPA00042">
    <property type="reaction ID" value="UER00497"/>
</dbReference>
<dbReference type="PANTHER" id="PTHR30511">
    <property type="entry name" value="ALANINE RACEMASE"/>
    <property type="match status" value="1"/>
</dbReference>
<feature type="modified residue" description="N6-(pyridoxal phosphate)lysine" evidence="5 6">
    <location>
        <position position="39"/>
    </location>
</feature>
<evidence type="ECO:0000313" key="10">
    <source>
        <dbReference type="Proteomes" id="UP000252707"/>
    </source>
</evidence>
<dbReference type="GO" id="GO:0030632">
    <property type="term" value="P:D-alanine biosynthetic process"/>
    <property type="evidence" value="ECO:0007669"/>
    <property type="project" value="UniProtKB-UniRule"/>
</dbReference>
<evidence type="ECO:0000256" key="4">
    <source>
        <dbReference type="ARBA" id="ARBA00023235"/>
    </source>
</evidence>
<dbReference type="Pfam" id="PF01168">
    <property type="entry name" value="Ala_racemase_N"/>
    <property type="match status" value="1"/>
</dbReference>
<dbReference type="EC" id="5.1.1.1" evidence="5"/>
<dbReference type="SUPFAM" id="SSF51419">
    <property type="entry name" value="PLP-binding barrel"/>
    <property type="match status" value="1"/>
</dbReference>
<feature type="domain" description="Alanine racemase C-terminal" evidence="8">
    <location>
        <begin position="245"/>
        <end position="374"/>
    </location>
</feature>
<comment type="pathway">
    <text evidence="5">Amino-acid biosynthesis; D-alanine biosynthesis; D-alanine from L-alanine: step 1/1.</text>
</comment>
<organism evidence="9 10">
    <name type="scientific">Thioalbus denitrificans</name>
    <dbReference type="NCBI Taxonomy" id="547122"/>
    <lineage>
        <taxon>Bacteria</taxon>
        <taxon>Pseudomonadati</taxon>
        <taxon>Pseudomonadota</taxon>
        <taxon>Gammaproteobacteria</taxon>
        <taxon>Chromatiales</taxon>
        <taxon>Ectothiorhodospiraceae</taxon>
        <taxon>Thioalbus</taxon>
    </lineage>
</organism>
<dbReference type="GO" id="GO:0008784">
    <property type="term" value="F:alanine racemase activity"/>
    <property type="evidence" value="ECO:0007669"/>
    <property type="project" value="UniProtKB-UniRule"/>
</dbReference>
<dbReference type="InterPro" id="IPR000821">
    <property type="entry name" value="Ala_racemase"/>
</dbReference>
<accession>A0A369C5T6</accession>
<keyword evidence="4 5" id="KW-0413">Isomerase</keyword>